<keyword evidence="10" id="KW-0564">Palmitate</keyword>
<dbReference type="InterPro" id="IPR050997">
    <property type="entry name" value="MAPEG"/>
</dbReference>
<keyword evidence="9 21" id="KW-0472">Membrane</keyword>
<keyword evidence="5 21" id="KW-1133">Transmembrane helix</keyword>
<comment type="subcellular location">
    <subcellularLocation>
        <location evidence="1">Mitochondrion outer membrane</location>
        <topology evidence="1">Multi-pass membrane protein</topology>
    </subcellularLocation>
</comment>
<reference evidence="23" key="1">
    <citation type="journal article" date="2016" name="Nature">
        <title>The genome of the seagrass Zostera marina reveals angiosperm adaptation to the sea.</title>
        <authorList>
            <person name="Olsen J.L."/>
            <person name="Rouze P."/>
            <person name="Verhelst B."/>
            <person name="Lin Y.-C."/>
            <person name="Bayer T."/>
            <person name="Collen J."/>
            <person name="Dattolo E."/>
            <person name="De Paoli E."/>
            <person name="Dittami S."/>
            <person name="Maumus F."/>
            <person name="Michel G."/>
            <person name="Kersting A."/>
            <person name="Lauritano C."/>
            <person name="Lohaus R."/>
            <person name="Toepel M."/>
            <person name="Tonon T."/>
            <person name="Vanneste K."/>
            <person name="Amirebrahimi M."/>
            <person name="Brakel J."/>
            <person name="Bostroem C."/>
            <person name="Chovatia M."/>
            <person name="Grimwood J."/>
            <person name="Jenkins J.W."/>
            <person name="Jueterbock A."/>
            <person name="Mraz A."/>
            <person name="Stam W.T."/>
            <person name="Tice H."/>
            <person name="Bornberg-Bauer E."/>
            <person name="Green P.J."/>
            <person name="Pearson G.A."/>
            <person name="Procaccini G."/>
            <person name="Duarte C.M."/>
            <person name="Schmutz J."/>
            <person name="Reusch T.B.H."/>
            <person name="Van de Peer Y."/>
        </authorList>
    </citation>
    <scope>NUCLEOTIDE SEQUENCE [LARGE SCALE GENOMIC DNA]</scope>
    <source>
        <strain evidence="23">cv. Finnish</strain>
    </source>
</reference>
<comment type="caution">
    <text evidence="22">The sequence shown here is derived from an EMBL/GenBank/DDBJ whole genome shotgun (WGS) entry which is preliminary data.</text>
</comment>
<dbReference type="PANTHER" id="PTHR10250:SF22">
    <property type="entry name" value="MICROSOMAL GLUTATHIONE S-TRANSFERASE"/>
    <property type="match status" value="1"/>
</dbReference>
<dbReference type="Pfam" id="PF01124">
    <property type="entry name" value="MAPEG"/>
    <property type="match status" value="1"/>
</dbReference>
<keyword evidence="23" id="KW-1185">Reference proteome</keyword>
<dbReference type="GO" id="GO:0005635">
    <property type="term" value="C:nuclear envelope"/>
    <property type="evidence" value="ECO:0000318"/>
    <property type="project" value="GO_Central"/>
</dbReference>
<comment type="catalytic activity">
    <reaction evidence="16">
        <text>leukotriene C4 = leukotriene A4 + glutathione</text>
        <dbReference type="Rhea" id="RHEA:17617"/>
        <dbReference type="ChEBI" id="CHEBI:57463"/>
        <dbReference type="ChEBI" id="CHEBI:57925"/>
        <dbReference type="ChEBI" id="CHEBI:57973"/>
        <dbReference type="EC" id="4.4.1.20"/>
    </reaction>
    <physiologicalReaction direction="right-to-left" evidence="16">
        <dbReference type="Rhea" id="RHEA:17619"/>
    </physiologicalReaction>
</comment>
<feature type="transmembrane region" description="Helical" evidence="21">
    <location>
        <begin position="77"/>
        <end position="101"/>
    </location>
</feature>
<dbReference type="InterPro" id="IPR001129">
    <property type="entry name" value="Membr-assoc_MAPEG"/>
</dbReference>
<dbReference type="STRING" id="29655.A0A0K9PJ08"/>
<keyword evidence="6" id="KW-0560">Oxidoreductase</keyword>
<evidence type="ECO:0000313" key="23">
    <source>
        <dbReference type="Proteomes" id="UP000036987"/>
    </source>
</evidence>
<dbReference type="GO" id="GO:0005783">
    <property type="term" value="C:endoplasmic reticulum"/>
    <property type="evidence" value="ECO:0000318"/>
    <property type="project" value="GO_Central"/>
</dbReference>
<dbReference type="OMA" id="ACQHLGW"/>
<dbReference type="GO" id="GO:0004464">
    <property type="term" value="F:leukotriene-C4 synthase activity"/>
    <property type="evidence" value="ECO:0007669"/>
    <property type="project" value="UniProtKB-EC"/>
</dbReference>
<proteinExistence type="predicted"/>
<evidence type="ECO:0000256" key="3">
    <source>
        <dbReference type="ARBA" id="ARBA00022692"/>
    </source>
</evidence>
<comment type="pathway">
    <text evidence="13">Lipid metabolism; leukotriene C4 biosynthesis.</text>
</comment>
<evidence type="ECO:0000256" key="2">
    <source>
        <dbReference type="ARBA" id="ARBA00022679"/>
    </source>
</evidence>
<evidence type="ECO:0000256" key="13">
    <source>
        <dbReference type="ARBA" id="ARBA00037884"/>
    </source>
</evidence>
<dbReference type="EC" id="4.4.1.20" evidence="15"/>
<dbReference type="GO" id="GO:0006691">
    <property type="term" value="P:leukotriene metabolic process"/>
    <property type="evidence" value="ECO:0007669"/>
    <property type="project" value="UniProtKB-ARBA"/>
</dbReference>
<evidence type="ECO:0000256" key="21">
    <source>
        <dbReference type="SAM" id="Phobius"/>
    </source>
</evidence>
<keyword evidence="4" id="KW-1000">Mitochondrion outer membrane</keyword>
<dbReference type="FunFam" id="1.20.120.550:FF:000004">
    <property type="entry name" value="Microsomal glutathione S-transferase 3"/>
    <property type="match status" value="1"/>
</dbReference>
<protein>
    <recommendedName>
        <fullName evidence="18">Glutathione S-transferase 3, mitochondrial</fullName>
        <ecNumber evidence="15">4.4.1.20</ecNumber>
    </recommendedName>
    <alternativeName>
        <fullName evidence="19">Glutathione peroxidase MGST3</fullName>
    </alternativeName>
    <alternativeName>
        <fullName evidence="20">LTC4 synthase MGST3</fullName>
    </alternativeName>
</protein>
<dbReference type="GO" id="GO:0004602">
    <property type="term" value="F:glutathione peroxidase activity"/>
    <property type="evidence" value="ECO:0000318"/>
    <property type="project" value="GO_Central"/>
</dbReference>
<evidence type="ECO:0000256" key="7">
    <source>
        <dbReference type="ARBA" id="ARBA00023098"/>
    </source>
</evidence>
<evidence type="ECO:0000256" key="14">
    <source>
        <dbReference type="ARBA" id="ARBA00037916"/>
    </source>
</evidence>
<dbReference type="EMBL" id="LFYR01000791">
    <property type="protein sequence ID" value="KMZ69058.1"/>
    <property type="molecule type" value="Genomic_DNA"/>
</dbReference>
<evidence type="ECO:0000256" key="19">
    <source>
        <dbReference type="ARBA" id="ARBA00075145"/>
    </source>
</evidence>
<evidence type="ECO:0000256" key="18">
    <source>
        <dbReference type="ARBA" id="ARBA00069748"/>
    </source>
</evidence>
<dbReference type="GO" id="GO:0005741">
    <property type="term" value="C:mitochondrial outer membrane"/>
    <property type="evidence" value="ECO:0007669"/>
    <property type="project" value="UniProtKB-SubCell"/>
</dbReference>
<dbReference type="GO" id="GO:0006629">
    <property type="term" value="P:lipid metabolic process"/>
    <property type="evidence" value="ECO:0007669"/>
    <property type="project" value="UniProtKB-KW"/>
</dbReference>
<accession>A0A0K9PJ08</accession>
<evidence type="ECO:0000256" key="15">
    <source>
        <dbReference type="ARBA" id="ARBA00039056"/>
    </source>
</evidence>
<dbReference type="InterPro" id="IPR023352">
    <property type="entry name" value="MAPEG-like_dom_sf"/>
</dbReference>
<keyword evidence="7" id="KW-0443">Lipid metabolism</keyword>
<organism evidence="22 23">
    <name type="scientific">Zostera marina</name>
    <name type="common">Eelgrass</name>
    <dbReference type="NCBI Taxonomy" id="29655"/>
    <lineage>
        <taxon>Eukaryota</taxon>
        <taxon>Viridiplantae</taxon>
        <taxon>Streptophyta</taxon>
        <taxon>Embryophyta</taxon>
        <taxon>Tracheophyta</taxon>
        <taxon>Spermatophyta</taxon>
        <taxon>Magnoliopsida</taxon>
        <taxon>Liliopsida</taxon>
        <taxon>Zosteraceae</taxon>
        <taxon>Zostera</taxon>
    </lineage>
</organism>
<comment type="catalytic activity">
    <reaction evidence="17">
        <text>15-deoxy-Delta(12,14)-prostaglandin J2 + glutathione = 15-deoxy-Delta(12,14)-prostaglandin J2-S-(R)-glutathione</text>
        <dbReference type="Rhea" id="RHEA:75963"/>
        <dbReference type="ChEBI" id="CHEBI:57925"/>
        <dbReference type="ChEBI" id="CHEBI:85236"/>
        <dbReference type="ChEBI" id="CHEBI:194498"/>
    </reaction>
    <physiologicalReaction direction="left-to-right" evidence="17">
        <dbReference type="Rhea" id="RHEA:75964"/>
    </physiologicalReaction>
</comment>
<dbReference type="Gene3D" id="1.20.120.550">
    <property type="entry name" value="Membrane associated eicosanoid/glutathione metabolism-like domain"/>
    <property type="match status" value="1"/>
</dbReference>
<evidence type="ECO:0000256" key="11">
    <source>
        <dbReference type="ARBA" id="ARBA00023239"/>
    </source>
</evidence>
<gene>
    <name evidence="22" type="ORF">ZOSMA_222G00030</name>
</gene>
<name>A0A0K9PJ08_ZOSMR</name>
<keyword evidence="11" id="KW-0456">Lyase</keyword>
<evidence type="ECO:0000256" key="20">
    <source>
        <dbReference type="ARBA" id="ARBA00076908"/>
    </source>
</evidence>
<evidence type="ECO:0000256" key="5">
    <source>
        <dbReference type="ARBA" id="ARBA00022989"/>
    </source>
</evidence>
<dbReference type="OrthoDB" id="410651at2759"/>
<dbReference type="AlphaFoldDB" id="A0A0K9PJ08"/>
<dbReference type="SUPFAM" id="SSF161084">
    <property type="entry name" value="MAPEG domain-like"/>
    <property type="match status" value="1"/>
</dbReference>
<keyword evidence="12" id="KW-0449">Lipoprotein</keyword>
<dbReference type="PANTHER" id="PTHR10250">
    <property type="entry name" value="MICROSOMAL GLUTATHIONE S-TRANSFERASE"/>
    <property type="match status" value="1"/>
</dbReference>
<feature type="transmembrane region" description="Helical" evidence="21">
    <location>
        <begin position="12"/>
        <end position="31"/>
    </location>
</feature>
<evidence type="ECO:0000256" key="9">
    <source>
        <dbReference type="ARBA" id="ARBA00023136"/>
    </source>
</evidence>
<sequence length="148" mass="16541">MATIVDLLPKEYGYVVAVFVVYSIMNFWMAMSVGKARKKYNVPYPAMYAEESENKNAKIFNCIQRGHQNSLEMMPSFFAAMLLSGIHHPLIASSIGSLYVVGRFFYFKGYSSGDPSKRLTLGALSFPSMMALIVCAASLAFHLIKRET</sequence>
<feature type="transmembrane region" description="Helical" evidence="21">
    <location>
        <begin position="121"/>
        <end position="144"/>
    </location>
</feature>
<evidence type="ECO:0000256" key="17">
    <source>
        <dbReference type="ARBA" id="ARBA00051411"/>
    </source>
</evidence>
<keyword evidence="3 21" id="KW-0812">Transmembrane</keyword>
<evidence type="ECO:0000256" key="10">
    <source>
        <dbReference type="ARBA" id="ARBA00023139"/>
    </source>
</evidence>
<comment type="pathway">
    <text evidence="14">Lipid metabolism; arachidonate metabolism.</text>
</comment>
<dbReference type="GO" id="GO:0004364">
    <property type="term" value="F:glutathione transferase activity"/>
    <property type="evidence" value="ECO:0000318"/>
    <property type="project" value="GO_Central"/>
</dbReference>
<dbReference type="Proteomes" id="UP000036987">
    <property type="component" value="Unassembled WGS sequence"/>
</dbReference>
<evidence type="ECO:0000256" key="12">
    <source>
        <dbReference type="ARBA" id="ARBA00023288"/>
    </source>
</evidence>
<evidence type="ECO:0000256" key="6">
    <source>
        <dbReference type="ARBA" id="ARBA00023002"/>
    </source>
</evidence>
<evidence type="ECO:0000256" key="16">
    <source>
        <dbReference type="ARBA" id="ARBA00049298"/>
    </source>
</evidence>
<keyword evidence="8" id="KW-0496">Mitochondrion</keyword>
<evidence type="ECO:0000313" key="22">
    <source>
        <dbReference type="EMBL" id="KMZ69058.1"/>
    </source>
</evidence>
<evidence type="ECO:0000256" key="1">
    <source>
        <dbReference type="ARBA" id="ARBA00004374"/>
    </source>
</evidence>
<keyword evidence="2 22" id="KW-0808">Transferase</keyword>
<evidence type="ECO:0000256" key="8">
    <source>
        <dbReference type="ARBA" id="ARBA00023128"/>
    </source>
</evidence>
<evidence type="ECO:0000256" key="4">
    <source>
        <dbReference type="ARBA" id="ARBA00022787"/>
    </source>
</evidence>